<reference evidence="2 3" key="1">
    <citation type="submission" date="2021-01" db="EMBL/GenBank/DDBJ databases">
        <title>Whole genome shotgun sequence of Actinoplanes durhamensis NBRC 14914.</title>
        <authorList>
            <person name="Komaki H."/>
            <person name="Tamura T."/>
        </authorList>
    </citation>
    <scope>NUCLEOTIDE SEQUENCE [LARGE SCALE GENOMIC DNA]</scope>
    <source>
        <strain evidence="2 3">NBRC 14914</strain>
    </source>
</reference>
<evidence type="ECO:0000313" key="2">
    <source>
        <dbReference type="EMBL" id="GIE01749.1"/>
    </source>
</evidence>
<accession>A0ABQ3YW79</accession>
<dbReference type="Proteomes" id="UP000637628">
    <property type="component" value="Unassembled WGS sequence"/>
</dbReference>
<evidence type="ECO:0008006" key="4">
    <source>
        <dbReference type="Google" id="ProtNLM"/>
    </source>
</evidence>
<feature type="compositionally biased region" description="Basic and acidic residues" evidence="1">
    <location>
        <begin position="71"/>
        <end position="80"/>
    </location>
</feature>
<feature type="compositionally biased region" description="Basic and acidic residues" evidence="1">
    <location>
        <begin position="96"/>
        <end position="106"/>
    </location>
</feature>
<feature type="region of interest" description="Disordered" evidence="1">
    <location>
        <begin position="71"/>
        <end position="106"/>
    </location>
</feature>
<organism evidence="2 3">
    <name type="scientific">Paractinoplanes durhamensis</name>
    <dbReference type="NCBI Taxonomy" id="113563"/>
    <lineage>
        <taxon>Bacteria</taxon>
        <taxon>Bacillati</taxon>
        <taxon>Actinomycetota</taxon>
        <taxon>Actinomycetes</taxon>
        <taxon>Micromonosporales</taxon>
        <taxon>Micromonosporaceae</taxon>
        <taxon>Paractinoplanes</taxon>
    </lineage>
</organism>
<evidence type="ECO:0000313" key="3">
    <source>
        <dbReference type="Proteomes" id="UP000637628"/>
    </source>
</evidence>
<sequence length="106" mass="11801">MVRRRLRALLTPVVEVVLPRRVSALKATHPDVPANAPTVQEEHDLGRIGRPVPERKLTPIGTLTVTARHDLLPDERDSRCRGTWPPVTQQGKRRAPTHDQKKGGNG</sequence>
<comment type="caution">
    <text evidence="2">The sequence shown here is derived from an EMBL/GenBank/DDBJ whole genome shotgun (WGS) entry which is preliminary data.</text>
</comment>
<feature type="compositionally biased region" description="Basic and acidic residues" evidence="1">
    <location>
        <begin position="40"/>
        <end position="55"/>
    </location>
</feature>
<evidence type="ECO:0000256" key="1">
    <source>
        <dbReference type="SAM" id="MobiDB-lite"/>
    </source>
</evidence>
<dbReference type="EMBL" id="BOML01000025">
    <property type="protein sequence ID" value="GIE01749.1"/>
    <property type="molecule type" value="Genomic_DNA"/>
</dbReference>
<proteinExistence type="predicted"/>
<gene>
    <name evidence="2" type="ORF">Adu01nite_30990</name>
</gene>
<protein>
    <recommendedName>
        <fullName evidence="4">Secreted protein</fullName>
    </recommendedName>
</protein>
<feature type="region of interest" description="Disordered" evidence="1">
    <location>
        <begin position="29"/>
        <end position="55"/>
    </location>
</feature>
<name>A0ABQ3YW79_9ACTN</name>
<keyword evidence="3" id="KW-1185">Reference proteome</keyword>